<dbReference type="AlphaFoldDB" id="A0AA88IQP5"/>
<protein>
    <submittedName>
        <fullName evidence="1">Uncharacterized protein</fullName>
    </submittedName>
</protein>
<accession>A0AA88IQP5</accession>
<reference evidence="1" key="1">
    <citation type="submission" date="2023-08" db="EMBL/GenBank/DDBJ databases">
        <title>Pelteobagrus vachellii genome.</title>
        <authorList>
            <person name="Liu H."/>
        </authorList>
    </citation>
    <scope>NUCLEOTIDE SEQUENCE</scope>
    <source>
        <strain evidence="1">PRFRI_2022a</strain>
        <tissue evidence="1">Muscle</tissue>
    </source>
</reference>
<dbReference type="EMBL" id="JAVHJS010000022">
    <property type="protein sequence ID" value="KAK2821271.1"/>
    <property type="molecule type" value="Genomic_DNA"/>
</dbReference>
<proteinExistence type="predicted"/>
<name>A0AA88IQP5_TACVA</name>
<sequence>MAGAISPALMKLRRQSVLAVSAHLHMHGNASAIHQRSTHSVSVHERARMILLNSQGDEERPFKGKDPGSDKNIIFELCNSETVAGRDVFAELEAAETEIRDR</sequence>
<gene>
    <name evidence="1" type="ORF">Q7C36_020614</name>
</gene>
<keyword evidence="2" id="KW-1185">Reference proteome</keyword>
<evidence type="ECO:0000313" key="1">
    <source>
        <dbReference type="EMBL" id="KAK2821271.1"/>
    </source>
</evidence>
<evidence type="ECO:0000313" key="2">
    <source>
        <dbReference type="Proteomes" id="UP001187315"/>
    </source>
</evidence>
<comment type="caution">
    <text evidence="1">The sequence shown here is derived from an EMBL/GenBank/DDBJ whole genome shotgun (WGS) entry which is preliminary data.</text>
</comment>
<organism evidence="1 2">
    <name type="scientific">Tachysurus vachellii</name>
    <name type="common">Darkbarbel catfish</name>
    <name type="synonym">Pelteobagrus vachellii</name>
    <dbReference type="NCBI Taxonomy" id="175792"/>
    <lineage>
        <taxon>Eukaryota</taxon>
        <taxon>Metazoa</taxon>
        <taxon>Chordata</taxon>
        <taxon>Craniata</taxon>
        <taxon>Vertebrata</taxon>
        <taxon>Euteleostomi</taxon>
        <taxon>Actinopterygii</taxon>
        <taxon>Neopterygii</taxon>
        <taxon>Teleostei</taxon>
        <taxon>Ostariophysi</taxon>
        <taxon>Siluriformes</taxon>
        <taxon>Bagridae</taxon>
        <taxon>Tachysurus</taxon>
    </lineage>
</organism>
<dbReference type="Proteomes" id="UP001187315">
    <property type="component" value="Unassembled WGS sequence"/>
</dbReference>